<feature type="non-terminal residue" evidence="2">
    <location>
        <position position="1"/>
    </location>
</feature>
<dbReference type="Proteomes" id="UP001219525">
    <property type="component" value="Unassembled WGS sequence"/>
</dbReference>
<evidence type="ECO:0008006" key="4">
    <source>
        <dbReference type="Google" id="ProtNLM"/>
    </source>
</evidence>
<keyword evidence="3" id="KW-1185">Reference proteome</keyword>
<evidence type="ECO:0000256" key="1">
    <source>
        <dbReference type="SAM" id="MobiDB-lite"/>
    </source>
</evidence>
<name>A0AAD6US95_9AGAR</name>
<dbReference type="AlphaFoldDB" id="A0AAD6US95"/>
<evidence type="ECO:0000313" key="2">
    <source>
        <dbReference type="EMBL" id="KAJ7191220.1"/>
    </source>
</evidence>
<feature type="region of interest" description="Disordered" evidence="1">
    <location>
        <begin position="1"/>
        <end position="68"/>
    </location>
</feature>
<feature type="compositionally biased region" description="Basic residues" evidence="1">
    <location>
        <begin position="45"/>
        <end position="56"/>
    </location>
</feature>
<protein>
    <recommendedName>
        <fullName evidence="4">CCHC-type domain-containing protein</fullName>
    </recommendedName>
</protein>
<dbReference type="EMBL" id="JARJCW010000136">
    <property type="protein sequence ID" value="KAJ7191220.1"/>
    <property type="molecule type" value="Genomic_DNA"/>
</dbReference>
<sequence length="68" mass="7115">IQDPPTIGRKGRPLTQRLTGATEGRSQGGGARIQGPNASQASQRRPARCSKCHQPGHKAPTCLQGSAQ</sequence>
<gene>
    <name evidence="2" type="ORF">GGX14DRAFT_381389</name>
</gene>
<evidence type="ECO:0000313" key="3">
    <source>
        <dbReference type="Proteomes" id="UP001219525"/>
    </source>
</evidence>
<comment type="caution">
    <text evidence="2">The sequence shown here is derived from an EMBL/GenBank/DDBJ whole genome shotgun (WGS) entry which is preliminary data.</text>
</comment>
<reference evidence="2" key="1">
    <citation type="submission" date="2023-03" db="EMBL/GenBank/DDBJ databases">
        <title>Massive genome expansion in bonnet fungi (Mycena s.s.) driven by repeated elements and novel gene families across ecological guilds.</title>
        <authorList>
            <consortium name="Lawrence Berkeley National Laboratory"/>
            <person name="Harder C.B."/>
            <person name="Miyauchi S."/>
            <person name="Viragh M."/>
            <person name="Kuo A."/>
            <person name="Thoen E."/>
            <person name="Andreopoulos B."/>
            <person name="Lu D."/>
            <person name="Skrede I."/>
            <person name="Drula E."/>
            <person name="Henrissat B."/>
            <person name="Morin E."/>
            <person name="Kohler A."/>
            <person name="Barry K."/>
            <person name="LaButti K."/>
            <person name="Morin E."/>
            <person name="Salamov A."/>
            <person name="Lipzen A."/>
            <person name="Mereny Z."/>
            <person name="Hegedus B."/>
            <person name="Baldrian P."/>
            <person name="Stursova M."/>
            <person name="Weitz H."/>
            <person name="Taylor A."/>
            <person name="Grigoriev I.V."/>
            <person name="Nagy L.G."/>
            <person name="Martin F."/>
            <person name="Kauserud H."/>
        </authorList>
    </citation>
    <scope>NUCLEOTIDE SEQUENCE</scope>
    <source>
        <strain evidence="2">9144</strain>
    </source>
</reference>
<proteinExistence type="predicted"/>
<organism evidence="2 3">
    <name type="scientific">Mycena pura</name>
    <dbReference type="NCBI Taxonomy" id="153505"/>
    <lineage>
        <taxon>Eukaryota</taxon>
        <taxon>Fungi</taxon>
        <taxon>Dikarya</taxon>
        <taxon>Basidiomycota</taxon>
        <taxon>Agaricomycotina</taxon>
        <taxon>Agaricomycetes</taxon>
        <taxon>Agaricomycetidae</taxon>
        <taxon>Agaricales</taxon>
        <taxon>Marasmiineae</taxon>
        <taxon>Mycenaceae</taxon>
        <taxon>Mycena</taxon>
    </lineage>
</organism>
<accession>A0AAD6US95</accession>